<evidence type="ECO:0000313" key="1">
    <source>
        <dbReference type="EMBL" id="KAF7263493.1"/>
    </source>
</evidence>
<dbReference type="EMBL" id="JAACXV010021205">
    <property type="protein sequence ID" value="KAF7263493.1"/>
    <property type="molecule type" value="Genomic_DNA"/>
</dbReference>
<evidence type="ECO:0000313" key="2">
    <source>
        <dbReference type="Proteomes" id="UP000625711"/>
    </source>
</evidence>
<gene>
    <name evidence="1" type="ORF">GWI33_002216</name>
</gene>
<accession>A0A834HLK3</accession>
<comment type="caution">
    <text evidence="1">The sequence shown here is derived from an EMBL/GenBank/DDBJ whole genome shotgun (WGS) entry which is preliminary data.</text>
</comment>
<name>A0A834HLK3_RHYFE</name>
<keyword evidence="2" id="KW-1185">Reference proteome</keyword>
<dbReference type="AlphaFoldDB" id="A0A834HLK3"/>
<organism evidence="1 2">
    <name type="scientific">Rhynchophorus ferrugineus</name>
    <name type="common">Red palm weevil</name>
    <name type="synonym">Curculio ferrugineus</name>
    <dbReference type="NCBI Taxonomy" id="354439"/>
    <lineage>
        <taxon>Eukaryota</taxon>
        <taxon>Metazoa</taxon>
        <taxon>Ecdysozoa</taxon>
        <taxon>Arthropoda</taxon>
        <taxon>Hexapoda</taxon>
        <taxon>Insecta</taxon>
        <taxon>Pterygota</taxon>
        <taxon>Neoptera</taxon>
        <taxon>Endopterygota</taxon>
        <taxon>Coleoptera</taxon>
        <taxon>Polyphaga</taxon>
        <taxon>Cucujiformia</taxon>
        <taxon>Curculionidae</taxon>
        <taxon>Dryophthorinae</taxon>
        <taxon>Rhynchophorus</taxon>
    </lineage>
</organism>
<proteinExistence type="predicted"/>
<protein>
    <submittedName>
        <fullName evidence="1">Uncharacterized protein</fullName>
    </submittedName>
</protein>
<sequence>MAIEIPRIEFLPNTDDLTSICSIKTYKNIVRSFGAILPASSGVTETVVYVRREERQGRRDDRSGVGDGKDRAWRSTIKIQEWTGRAALKEASFAG</sequence>
<dbReference type="Proteomes" id="UP000625711">
    <property type="component" value="Unassembled WGS sequence"/>
</dbReference>
<reference evidence="1" key="1">
    <citation type="submission" date="2020-08" db="EMBL/GenBank/DDBJ databases">
        <title>Genome sequencing and assembly of the red palm weevil Rhynchophorus ferrugineus.</title>
        <authorList>
            <person name="Dias G.B."/>
            <person name="Bergman C.M."/>
            <person name="Manee M."/>
        </authorList>
    </citation>
    <scope>NUCLEOTIDE SEQUENCE</scope>
    <source>
        <strain evidence="1">AA-2017</strain>
        <tissue evidence="1">Whole larva</tissue>
    </source>
</reference>